<keyword evidence="1" id="KW-0560">Oxidoreductase</keyword>
<dbReference type="InterPro" id="IPR003819">
    <property type="entry name" value="TauD/TfdA-like"/>
</dbReference>
<dbReference type="InterPro" id="IPR042098">
    <property type="entry name" value="TauD-like_sf"/>
</dbReference>
<dbReference type="EMBL" id="NJET01000121">
    <property type="protein sequence ID" value="PHH60970.1"/>
    <property type="molecule type" value="Genomic_DNA"/>
</dbReference>
<name>A0A2C5Y0Q3_9HYPO</name>
<dbReference type="AlphaFoldDB" id="A0A2C5Y0Q3"/>
<dbReference type="OrthoDB" id="429813at2759"/>
<evidence type="ECO:0000313" key="3">
    <source>
        <dbReference type="EMBL" id="PHH60970.1"/>
    </source>
</evidence>
<dbReference type="GO" id="GO:0016491">
    <property type="term" value="F:oxidoreductase activity"/>
    <property type="evidence" value="ECO:0007669"/>
    <property type="project" value="UniProtKB-KW"/>
</dbReference>
<feature type="domain" description="TauD/TfdA-like" evidence="2">
    <location>
        <begin position="65"/>
        <end position="314"/>
    </location>
</feature>
<dbReference type="SUPFAM" id="SSF51197">
    <property type="entry name" value="Clavaminate synthase-like"/>
    <property type="match status" value="1"/>
</dbReference>
<sequence>MRSEYDADPTMHLVQQDGRPSYYCQTSELLSWGEAQGGISYQPIYPTGWLLQPAKQGALGMPDVDAAKVRALAQINSPVVLRGFFAKPNQDVFVAKAHEFGQPLPWKFGLLLKVKDQGTDSRGLNNVLSSEWMPFHYDGLFKTSQQLDPTGHPILVSTPPRFQFFTAPTPSPKNTGFTLFSSSTQFFRHLPPWLSKDLLADKTWSVCTSSFNSTQLSGLPLITPHPATGQACLRYHEPWPQSKTQFDATSVTIDGLSESESRAICQAIDAVLHDRRVAYYHSWEKGDVLVNDNVLMMHTRSDFTAGSDRELWRIHFD</sequence>
<dbReference type="Gene3D" id="3.60.130.10">
    <property type="entry name" value="Clavaminate synthase-like"/>
    <property type="match status" value="1"/>
</dbReference>
<organism evidence="3 4">
    <name type="scientific">Ophiocordyceps australis</name>
    <dbReference type="NCBI Taxonomy" id="1399860"/>
    <lineage>
        <taxon>Eukaryota</taxon>
        <taxon>Fungi</taxon>
        <taxon>Dikarya</taxon>
        <taxon>Ascomycota</taxon>
        <taxon>Pezizomycotina</taxon>
        <taxon>Sordariomycetes</taxon>
        <taxon>Hypocreomycetidae</taxon>
        <taxon>Hypocreales</taxon>
        <taxon>Ophiocordycipitaceae</taxon>
        <taxon>Ophiocordyceps</taxon>
    </lineage>
</organism>
<evidence type="ECO:0000313" key="4">
    <source>
        <dbReference type="Proteomes" id="UP000226192"/>
    </source>
</evidence>
<reference evidence="3 4" key="1">
    <citation type="submission" date="2017-06" db="EMBL/GenBank/DDBJ databases">
        <title>Ant-infecting Ophiocordyceps genomes reveal a high diversity of potential behavioral manipulation genes and a possible major role for enterotoxins.</title>
        <authorList>
            <person name="De Bekker C."/>
            <person name="Evans H.C."/>
            <person name="Brachmann A."/>
            <person name="Hughes D.P."/>
        </authorList>
    </citation>
    <scope>NUCLEOTIDE SEQUENCE [LARGE SCALE GENOMIC DNA]</scope>
    <source>
        <strain evidence="3 4">Map64</strain>
    </source>
</reference>
<proteinExistence type="predicted"/>
<dbReference type="PANTHER" id="PTHR37285">
    <property type="entry name" value="SPORE WALL MATURATION PROTEIN DIT1"/>
    <property type="match status" value="1"/>
</dbReference>
<gene>
    <name evidence="3" type="ORF">CDD81_985</name>
</gene>
<comment type="caution">
    <text evidence="3">The sequence shown here is derived from an EMBL/GenBank/DDBJ whole genome shotgun (WGS) entry which is preliminary data.</text>
</comment>
<evidence type="ECO:0000259" key="2">
    <source>
        <dbReference type="Pfam" id="PF02668"/>
    </source>
</evidence>
<dbReference type="STRING" id="1399860.A0A2C5Y0Q3"/>
<dbReference type="Pfam" id="PF02668">
    <property type="entry name" value="TauD"/>
    <property type="match status" value="1"/>
</dbReference>
<evidence type="ECO:0000256" key="1">
    <source>
        <dbReference type="ARBA" id="ARBA00023002"/>
    </source>
</evidence>
<dbReference type="Proteomes" id="UP000226192">
    <property type="component" value="Unassembled WGS sequence"/>
</dbReference>
<accession>A0A2C5Y0Q3</accession>
<dbReference type="InterPro" id="IPR007817">
    <property type="entry name" value="Isocyanide_synthase_DIT1"/>
</dbReference>
<dbReference type="PANTHER" id="PTHR37285:SF5">
    <property type="entry name" value="SPORE WALL MATURATION PROTEIN DIT1"/>
    <property type="match status" value="1"/>
</dbReference>
<protein>
    <recommendedName>
        <fullName evidence="2">TauD/TfdA-like domain-containing protein</fullName>
    </recommendedName>
</protein>
<keyword evidence="4" id="KW-1185">Reference proteome</keyword>